<evidence type="ECO:0000313" key="2">
    <source>
        <dbReference type="EMBL" id="BAT60336.1"/>
    </source>
</evidence>
<dbReference type="AlphaFoldDB" id="A0A0S3PX23"/>
<keyword evidence="3" id="KW-1185">Reference proteome</keyword>
<dbReference type="EMBL" id="AP014946">
    <property type="protein sequence ID" value="BAT60336.1"/>
    <property type="molecule type" value="Genomic_DNA"/>
</dbReference>
<evidence type="ECO:0000313" key="3">
    <source>
        <dbReference type="Proteomes" id="UP000236884"/>
    </source>
</evidence>
<name>A0A0S3PX23_9BRAD</name>
<dbReference type="RefSeq" id="WP_157746760.1">
    <property type="nucleotide sequence ID" value="NZ_AP014946.1"/>
</dbReference>
<gene>
    <name evidence="2" type="ORF">GJW-30_1_02872</name>
</gene>
<dbReference type="Pfam" id="PF21217">
    <property type="entry name" value="PaaA2"/>
    <property type="match status" value="1"/>
</dbReference>
<sequence>MTKSDYDIWFAAKVAEALADDRPPIPHHIVMEEVQRLIDRKREEKRAEKNPS</sequence>
<organism evidence="2 3">
    <name type="scientific">Variibacter gotjawalensis</name>
    <dbReference type="NCBI Taxonomy" id="1333996"/>
    <lineage>
        <taxon>Bacteria</taxon>
        <taxon>Pseudomonadati</taxon>
        <taxon>Pseudomonadota</taxon>
        <taxon>Alphaproteobacteria</taxon>
        <taxon>Hyphomicrobiales</taxon>
        <taxon>Nitrobacteraceae</taxon>
        <taxon>Variibacter</taxon>
    </lineage>
</organism>
<dbReference type="KEGG" id="vgo:GJW-30_1_02872"/>
<accession>A0A0S3PX23</accession>
<reference evidence="2 3" key="1">
    <citation type="submission" date="2015-08" db="EMBL/GenBank/DDBJ databases">
        <title>Investigation of the bacterial diversity of lava forest soil.</title>
        <authorList>
            <person name="Lee J.S."/>
        </authorList>
    </citation>
    <scope>NUCLEOTIDE SEQUENCE [LARGE SCALE GENOMIC DNA]</scope>
    <source>
        <strain evidence="2 3">GJW-30</strain>
    </source>
</reference>
<evidence type="ECO:0000259" key="1">
    <source>
        <dbReference type="Pfam" id="PF21217"/>
    </source>
</evidence>
<dbReference type="Proteomes" id="UP000236884">
    <property type="component" value="Chromosome"/>
</dbReference>
<proteinExistence type="predicted"/>
<feature type="domain" description="Stability determinant" evidence="1">
    <location>
        <begin position="5"/>
        <end position="33"/>
    </location>
</feature>
<dbReference type="InterPro" id="IPR048851">
    <property type="entry name" value="PaaA2_dom"/>
</dbReference>
<protein>
    <recommendedName>
        <fullName evidence="1">Stability determinant domain-containing protein</fullName>
    </recommendedName>
</protein>
<dbReference type="Gene3D" id="6.20.450.20">
    <property type="match status" value="1"/>
</dbReference>